<reference evidence="1" key="1">
    <citation type="journal article" date="2014" name="Front. Microbiol.">
        <title>High frequency of phylogenetically diverse reductive dehalogenase-homologous genes in deep subseafloor sedimentary metagenomes.</title>
        <authorList>
            <person name="Kawai M."/>
            <person name="Futagami T."/>
            <person name="Toyoda A."/>
            <person name="Takaki Y."/>
            <person name="Nishi S."/>
            <person name="Hori S."/>
            <person name="Arai W."/>
            <person name="Tsubouchi T."/>
            <person name="Morono Y."/>
            <person name="Uchiyama I."/>
            <person name="Ito T."/>
            <person name="Fujiyama A."/>
            <person name="Inagaki F."/>
            <person name="Takami H."/>
        </authorList>
    </citation>
    <scope>NUCLEOTIDE SEQUENCE</scope>
    <source>
        <strain evidence="1">Expedition CK06-06</strain>
    </source>
</reference>
<organism evidence="1">
    <name type="scientific">marine sediment metagenome</name>
    <dbReference type="NCBI Taxonomy" id="412755"/>
    <lineage>
        <taxon>unclassified sequences</taxon>
        <taxon>metagenomes</taxon>
        <taxon>ecological metagenomes</taxon>
    </lineage>
</organism>
<name>X1D1V6_9ZZZZ</name>
<evidence type="ECO:0008006" key="2">
    <source>
        <dbReference type="Google" id="ProtNLM"/>
    </source>
</evidence>
<feature type="non-terminal residue" evidence="1">
    <location>
        <position position="54"/>
    </location>
</feature>
<evidence type="ECO:0000313" key="1">
    <source>
        <dbReference type="EMBL" id="GAH14142.1"/>
    </source>
</evidence>
<gene>
    <name evidence="1" type="ORF">S01H4_61828</name>
</gene>
<comment type="caution">
    <text evidence="1">The sequence shown here is derived from an EMBL/GenBank/DDBJ whole genome shotgun (WGS) entry which is preliminary data.</text>
</comment>
<dbReference type="EMBL" id="BART01036752">
    <property type="protein sequence ID" value="GAH14142.1"/>
    <property type="molecule type" value="Genomic_DNA"/>
</dbReference>
<protein>
    <recommendedName>
        <fullName evidence="2">Glycosyltransferase 2-like domain-containing protein</fullName>
    </recommendedName>
</protein>
<dbReference type="AlphaFoldDB" id="X1D1V6"/>
<dbReference type="InterPro" id="IPR029044">
    <property type="entry name" value="Nucleotide-diphossugar_trans"/>
</dbReference>
<sequence>MCGKHTINILRNSIVDDILISIVIPVFNEEDNVVPLFHSIRDVMTNIQRDFEVI</sequence>
<dbReference type="SUPFAM" id="SSF53448">
    <property type="entry name" value="Nucleotide-diphospho-sugar transferases"/>
    <property type="match status" value="1"/>
</dbReference>
<accession>X1D1V6</accession>
<dbReference type="Gene3D" id="3.90.550.10">
    <property type="entry name" value="Spore Coat Polysaccharide Biosynthesis Protein SpsA, Chain A"/>
    <property type="match status" value="1"/>
</dbReference>
<proteinExistence type="predicted"/>